<evidence type="ECO:0000256" key="1">
    <source>
        <dbReference type="SAM" id="MobiDB-lite"/>
    </source>
</evidence>
<organism evidence="2 3">
    <name type="scientific">Trichoglossum hirsutum</name>
    <dbReference type="NCBI Taxonomy" id="265104"/>
    <lineage>
        <taxon>Eukaryota</taxon>
        <taxon>Fungi</taxon>
        <taxon>Dikarya</taxon>
        <taxon>Ascomycota</taxon>
        <taxon>Pezizomycotina</taxon>
        <taxon>Geoglossomycetes</taxon>
        <taxon>Geoglossales</taxon>
        <taxon>Geoglossaceae</taxon>
        <taxon>Trichoglossum</taxon>
    </lineage>
</organism>
<feature type="region of interest" description="Disordered" evidence="1">
    <location>
        <begin position="123"/>
        <end position="163"/>
    </location>
</feature>
<gene>
    <name evidence="2" type="ORF">GP486_005939</name>
</gene>
<sequence length="994" mass="109417">MLAFCHLRRPTSRSRRFTSREAHLLPPLSVFSVFSLVRPGSGAVRSHCIYGTAETISSVVLIVTEQGQGRLKPAGMTPPPSFMTEDEDVFMETPPAAFSPNHSSWMDSDLQTAVALSMDELDSLDQSDGPEGNDEGHSDSQPCHGASSAVHPDAEKPKASASTQKALEKELMMHQEAVQYALDKRIELPLLNFADADTLVIIDPPPVTRKGGRGEDTGLVVMDNTPHRMHSDRLKATGSAFFIDALGPTKQYRLVRRRGLLPLPPGIKFVIDLTPPEEGDLAVELTAELSCSKGVRQYFLAELRFEIPRRIVGGHDDIEERNIINSAGNSLFAPEGQGASVLMDYTAIRHRLAIERVLHIIEGLDPRIDSAPKMWSVFCVAKFLNCTSVVENYILSWIYDGLNVRFIEILPEVTLKIAEGLRNQMLCRDAFSVLVAEEALASVGRDVPGRLWKSRARRRREELDLDSFVTRVEYASKAFAERVNATFTELAEANWITEVAEYRKIVSFLNHRLDGYHTVIHTLTASLRSFVRARIFRALSVLTSVSGDLDGSTLAQHRKGGALFPYLSHAKVYGGIGRKEALLTRDYWGQLANWDIFSRNFAPGGDSFVPVCEFEDNFQPTTWEEVMNETKRFNRLVIGMVAKFNTGLGAPCLLGDLEDTSFSCWPPCAGSPGAPHSGSDQAGTFSSNCLPIRPKHGQTGTPLGVLNSEGAKDLPILPKTNVQCLPFNAGPSKSSPIQMKRVSPHPFHPGELSGDTAGFQDIARYWLSPRPDSSEFSKKADTLLDHVPDDSEHAEYQHEGVHYPFNIINFLKECGDRLYDLSRRMTKGNVNFDVLVTDTLLSLDENEWKYLPLYAGGNDDGSGGVFDQPIPLAVTGPIGPGPRYHIGLGSSAASSEFDMIDAKSTASSSFNTSTEVEDGYSDHLDRRKVYSDDNGMGGGHGNIKGKWKAREVDDNEKEDAVLVSHHDSDGDGNGDDNDDDFFEVPHGSTSFFIG</sequence>
<comment type="caution">
    <text evidence="2">The sequence shown here is derived from an EMBL/GenBank/DDBJ whole genome shotgun (WGS) entry which is preliminary data.</text>
</comment>
<dbReference type="Proteomes" id="UP000750711">
    <property type="component" value="Unassembled WGS sequence"/>
</dbReference>
<name>A0A9P8L8A6_9PEZI</name>
<proteinExistence type="predicted"/>
<dbReference type="EMBL" id="JAGHQM010001215">
    <property type="protein sequence ID" value="KAH0556127.1"/>
    <property type="molecule type" value="Genomic_DNA"/>
</dbReference>
<evidence type="ECO:0000313" key="3">
    <source>
        <dbReference type="Proteomes" id="UP000750711"/>
    </source>
</evidence>
<feature type="compositionally biased region" description="Acidic residues" evidence="1">
    <location>
        <begin position="970"/>
        <end position="982"/>
    </location>
</feature>
<dbReference type="AlphaFoldDB" id="A0A9P8L8A6"/>
<feature type="compositionally biased region" description="Basic and acidic residues" evidence="1">
    <location>
        <begin position="948"/>
        <end position="969"/>
    </location>
</feature>
<reference evidence="2" key="1">
    <citation type="submission" date="2021-03" db="EMBL/GenBank/DDBJ databases">
        <title>Comparative genomics and phylogenomic investigation of the class Geoglossomycetes provide insights into ecological specialization and systematics.</title>
        <authorList>
            <person name="Melie T."/>
            <person name="Pirro S."/>
            <person name="Miller A.N."/>
            <person name="Quandt A."/>
        </authorList>
    </citation>
    <scope>NUCLEOTIDE SEQUENCE</scope>
    <source>
        <strain evidence="2">CAQ_001_2017</strain>
    </source>
</reference>
<evidence type="ECO:0000313" key="2">
    <source>
        <dbReference type="EMBL" id="KAH0556127.1"/>
    </source>
</evidence>
<keyword evidence="3" id="KW-1185">Reference proteome</keyword>
<feature type="region of interest" description="Disordered" evidence="1">
    <location>
        <begin position="929"/>
        <end position="994"/>
    </location>
</feature>
<protein>
    <submittedName>
        <fullName evidence="2">Uncharacterized protein</fullName>
    </submittedName>
</protein>
<accession>A0A9P8L8A6</accession>